<dbReference type="EMBL" id="CP045737">
    <property type="protein sequence ID" value="QGG40308.1"/>
    <property type="molecule type" value="Genomic_DNA"/>
</dbReference>
<keyword evidence="2" id="KW-0472">Membrane</keyword>
<dbReference type="Proteomes" id="UP000392064">
    <property type="component" value="Chromosome"/>
</dbReference>
<keyword evidence="2" id="KW-0812">Transmembrane</keyword>
<name>A0A5Q2MCL7_9ACTN</name>
<protein>
    <submittedName>
        <fullName evidence="3">FUSC family protein</fullName>
    </submittedName>
</protein>
<dbReference type="KEGG" id="aef:GEV26_02380"/>
<feature type="transmembrane region" description="Helical" evidence="2">
    <location>
        <begin position="418"/>
        <end position="434"/>
    </location>
</feature>
<feature type="transmembrane region" description="Helical" evidence="2">
    <location>
        <begin position="371"/>
        <end position="390"/>
    </location>
</feature>
<keyword evidence="4" id="KW-1185">Reference proteome</keyword>
<feature type="transmembrane region" description="Helical" evidence="2">
    <location>
        <begin position="42"/>
        <end position="60"/>
    </location>
</feature>
<evidence type="ECO:0000256" key="2">
    <source>
        <dbReference type="SAM" id="Phobius"/>
    </source>
</evidence>
<feature type="transmembrane region" description="Helical" evidence="2">
    <location>
        <begin position="91"/>
        <end position="109"/>
    </location>
</feature>
<proteinExistence type="predicted"/>
<organism evidence="3 4">
    <name type="scientific">Aeromicrobium yanjiei</name>
    <dbReference type="NCBI Taxonomy" id="2662028"/>
    <lineage>
        <taxon>Bacteria</taxon>
        <taxon>Bacillati</taxon>
        <taxon>Actinomycetota</taxon>
        <taxon>Actinomycetes</taxon>
        <taxon>Propionibacteriales</taxon>
        <taxon>Nocardioidaceae</taxon>
        <taxon>Aeromicrobium</taxon>
    </lineage>
</organism>
<feature type="transmembrane region" description="Helical" evidence="2">
    <location>
        <begin position="67"/>
        <end position="85"/>
    </location>
</feature>
<evidence type="ECO:0000256" key="1">
    <source>
        <dbReference type="SAM" id="MobiDB-lite"/>
    </source>
</evidence>
<reference evidence="3 4" key="1">
    <citation type="submission" date="2019-11" db="EMBL/GenBank/DDBJ databases">
        <authorList>
            <person name="Li J."/>
        </authorList>
    </citation>
    <scope>NUCLEOTIDE SEQUENCE [LARGE SCALE GENOMIC DNA]</scope>
    <source>
        <strain evidence="3 4">MF47</strain>
    </source>
</reference>
<keyword evidence="2" id="KW-1133">Transmembrane helix</keyword>
<feature type="transmembrane region" description="Helical" evidence="2">
    <location>
        <begin position="141"/>
        <end position="159"/>
    </location>
</feature>
<evidence type="ECO:0000313" key="4">
    <source>
        <dbReference type="Proteomes" id="UP000392064"/>
    </source>
</evidence>
<dbReference type="AlphaFoldDB" id="A0A5Q2MCL7"/>
<accession>A0A5Q2MCL7</accession>
<feature type="compositionally biased region" description="Polar residues" evidence="1">
    <location>
        <begin position="583"/>
        <end position="597"/>
    </location>
</feature>
<dbReference type="RefSeq" id="WP_153651580.1">
    <property type="nucleotide sequence ID" value="NZ_CP045737.1"/>
</dbReference>
<feature type="region of interest" description="Disordered" evidence="1">
    <location>
        <begin position="240"/>
        <end position="275"/>
    </location>
</feature>
<feature type="transmembrane region" description="Helical" evidence="2">
    <location>
        <begin position="446"/>
        <end position="468"/>
    </location>
</feature>
<evidence type="ECO:0000313" key="3">
    <source>
        <dbReference type="EMBL" id="QGG40308.1"/>
    </source>
</evidence>
<gene>
    <name evidence="3" type="ORF">GEV26_02380</name>
</gene>
<sequence>MASGKHLLHHPKGSPLLLILMMLTVLPSVVLADAWGAGAAGIIGGLTGLFSLVVFIGGPLRADLRIAAVMGPLLIFAAAVPRLVAEASRPAAIVLVVLLGFVAALLPLLGPRFANAGMGLGMTTVFGYGYAPNGGADHQQVIAAAVAGVAVALALRVLMGISDPSKPTREQIAQVLVADDSAAATSTAFGTWISDGRQRWLADVLDAASRYRLALRAAELSGTDPDAIAAMRDRAKDLAGRLQAKPSTSHPSDPDESAQDPSVQHAPVATSSRLADASDALDDVERAIREHDTSAVPLEHDSRHQFKDAVLHPSARLRSVQLRHGFRTALGLLIMLIITSGLNRGDPLVSTAMLATFSILQASWRDTLTKATNKIIGLVGGSLLVAVILLTVPSRFLTPIAGVALCMGLWFIVTRPALGQGCMVVVSVGFNSVTRDLNATNLLLQYVGLTAAAVVVGLVVGFAVVPAFRPPPLRRRIESATEATTAALRAAVSGETPGLSDAVALHREAAQQQEELVPDHEKLDDQQLTELDRLRTGLHDLTVLVDATRPTPAELDEVLLALSPTEMVVPDGPGSGTGPEQPRQASSTAQELAQQTGEAERYLLRTLPAGV</sequence>
<feature type="region of interest" description="Disordered" evidence="1">
    <location>
        <begin position="568"/>
        <end position="598"/>
    </location>
</feature>